<evidence type="ECO:0000259" key="10">
    <source>
        <dbReference type="Pfam" id="PF22638"/>
    </source>
</evidence>
<comment type="subcellular location">
    <subcellularLocation>
        <location evidence="1">Bacterial flagellum</location>
    </subcellularLocation>
    <subcellularLocation>
        <location evidence="2">Secreted</location>
    </subcellularLocation>
</comment>
<gene>
    <name evidence="11" type="primary">flgK</name>
    <name evidence="11" type="ORF">FJM67_02370</name>
</gene>
<dbReference type="InterPro" id="IPR002371">
    <property type="entry name" value="FlgK"/>
</dbReference>
<feature type="region of interest" description="Disordered" evidence="8">
    <location>
        <begin position="24"/>
        <end position="47"/>
    </location>
</feature>
<keyword evidence="5" id="KW-0964">Secreted</keyword>
<dbReference type="GO" id="GO:0005576">
    <property type="term" value="C:extracellular region"/>
    <property type="evidence" value="ECO:0007669"/>
    <property type="project" value="UniProtKB-SubCell"/>
</dbReference>
<dbReference type="GO" id="GO:0044780">
    <property type="term" value="P:bacterial-type flagellum assembly"/>
    <property type="evidence" value="ECO:0007669"/>
    <property type="project" value="InterPro"/>
</dbReference>
<evidence type="ECO:0000256" key="6">
    <source>
        <dbReference type="ARBA" id="ARBA00023143"/>
    </source>
</evidence>
<evidence type="ECO:0000256" key="1">
    <source>
        <dbReference type="ARBA" id="ARBA00004365"/>
    </source>
</evidence>
<keyword evidence="11" id="KW-0966">Cell projection</keyword>
<dbReference type="InterPro" id="IPR010930">
    <property type="entry name" value="Flg_bb/hook_C_dom"/>
</dbReference>
<evidence type="ECO:0000256" key="5">
    <source>
        <dbReference type="ARBA" id="ARBA00022525"/>
    </source>
</evidence>
<organism evidence="11 12">
    <name type="scientific">Maribrevibacterium harenarium</name>
    <dbReference type="NCBI Taxonomy" id="2589817"/>
    <lineage>
        <taxon>Bacteria</taxon>
        <taxon>Pseudomonadati</taxon>
        <taxon>Pseudomonadota</taxon>
        <taxon>Gammaproteobacteria</taxon>
        <taxon>Oceanospirillales</taxon>
        <taxon>Oceanospirillaceae</taxon>
        <taxon>Maribrevibacterium</taxon>
    </lineage>
</organism>
<name>A0A501X355_9GAMM</name>
<sequence>MASNLYSIGLSGLQSSTARIATTGQNTSNVDTEGYSRQSTSTASVSGGGVRIQDTARVVNQYVNQQVWTDTSSYSYFQSYHLMMSNADSMIGEDSVAISTYINQAFDALQTANSDPSDSSYRSVALTKLDSLANQYNELSNFLRDQKQQANSEINDKVGVINNYTSQIADLNGKIQAQEALKGTTANELRDQQEQLVKDLSEFLDVKVAYDDNNLMTLKLAAGQPLVLQDRANSLSLVGGNSDPQQLDIMLDFGKYSVGVSSQDIGGSLGGLISYRDEFATSAQRMLGQQAWALADNLNEQNRLGLDGDGKFGAALFSVGKIAVAVADRNSDANTSIDVRLSDGGSKDVSTNDYEVIMNSPTSFTVRTLDSNGKLLSESALIDTTTATPNANGYFAVAGFGVEVKLNSAGSYATGDTYEFAPTQDVARQLNMVATSGSALALASPIEVSASSSNLSDAKISISAITDTDIATSDFVATPRLAPTAPHSLRFTAADTYDVLDSSGNVLGTQTVTSYDNLLQAAGISSSGYDVSLDSAPQAGDTFSIAFNSNGSSDNYNGVRLAGIQNQSVVGGDMTLGNAYTSLVTEVGSLTATLKTNMDATQVVMNQSVSTRDQISAVSLDEEAVNLLRFQQSYSAAAQVISAARETFSTLLSVLR</sequence>
<dbReference type="PANTHER" id="PTHR30033:SF1">
    <property type="entry name" value="FLAGELLAR HOOK-ASSOCIATED PROTEIN 1"/>
    <property type="match status" value="1"/>
</dbReference>
<keyword evidence="11" id="KW-0282">Flagellum</keyword>
<dbReference type="EMBL" id="VFRR01000003">
    <property type="protein sequence ID" value="TPE54921.1"/>
    <property type="molecule type" value="Genomic_DNA"/>
</dbReference>
<dbReference type="GO" id="GO:0005198">
    <property type="term" value="F:structural molecule activity"/>
    <property type="evidence" value="ECO:0007669"/>
    <property type="project" value="InterPro"/>
</dbReference>
<evidence type="ECO:0000256" key="8">
    <source>
        <dbReference type="SAM" id="MobiDB-lite"/>
    </source>
</evidence>
<feature type="compositionally biased region" description="Polar residues" evidence="8">
    <location>
        <begin position="24"/>
        <end position="38"/>
    </location>
</feature>
<reference evidence="11 12" key="1">
    <citation type="submission" date="2019-06" db="EMBL/GenBank/DDBJ databases">
        <title>A novel bacterium of genus Marinomonas, isolated from coastal sand.</title>
        <authorList>
            <person name="Huang H."/>
            <person name="Mo K."/>
            <person name="Hu Y."/>
        </authorList>
    </citation>
    <scope>NUCLEOTIDE SEQUENCE [LARGE SCALE GENOMIC DNA]</scope>
    <source>
        <strain evidence="11 12">HB171799</strain>
    </source>
</reference>
<evidence type="ECO:0000256" key="3">
    <source>
        <dbReference type="ARBA" id="ARBA00009677"/>
    </source>
</evidence>
<keyword evidence="11" id="KW-0969">Cilium</keyword>
<evidence type="ECO:0000313" key="11">
    <source>
        <dbReference type="EMBL" id="TPE54921.1"/>
    </source>
</evidence>
<dbReference type="Pfam" id="PF22638">
    <property type="entry name" value="FlgK_D1"/>
    <property type="match status" value="1"/>
</dbReference>
<keyword evidence="7" id="KW-0175">Coiled coil</keyword>
<keyword evidence="12" id="KW-1185">Reference proteome</keyword>
<evidence type="ECO:0000256" key="4">
    <source>
        <dbReference type="ARBA" id="ARBA00016244"/>
    </source>
</evidence>
<dbReference type="PRINTS" id="PR01005">
    <property type="entry name" value="FLGHOOKAP1"/>
</dbReference>
<evidence type="ECO:0000259" key="9">
    <source>
        <dbReference type="Pfam" id="PF06429"/>
    </source>
</evidence>
<feature type="coiled-coil region" evidence="7">
    <location>
        <begin position="129"/>
        <end position="181"/>
    </location>
</feature>
<dbReference type="Pfam" id="PF06429">
    <property type="entry name" value="Flg_bbr_C"/>
    <property type="match status" value="1"/>
</dbReference>
<dbReference type="Proteomes" id="UP000315901">
    <property type="component" value="Unassembled WGS sequence"/>
</dbReference>
<accession>A0A501X355</accession>
<feature type="domain" description="Flagellar hook-associated protein FlgK helical" evidence="10">
    <location>
        <begin position="84"/>
        <end position="317"/>
    </location>
</feature>
<dbReference type="InterPro" id="IPR053927">
    <property type="entry name" value="FlgK_helical"/>
</dbReference>
<dbReference type="SUPFAM" id="SSF64518">
    <property type="entry name" value="Phase 1 flagellin"/>
    <property type="match status" value="1"/>
</dbReference>
<dbReference type="RefSeq" id="WP_140587090.1">
    <property type="nucleotide sequence ID" value="NZ_VFRR01000003.1"/>
</dbReference>
<evidence type="ECO:0000256" key="7">
    <source>
        <dbReference type="SAM" id="Coils"/>
    </source>
</evidence>
<comment type="caution">
    <text evidence="11">The sequence shown here is derived from an EMBL/GenBank/DDBJ whole genome shotgun (WGS) entry which is preliminary data.</text>
</comment>
<dbReference type="OrthoDB" id="9802553at2"/>
<feature type="domain" description="Flagellar basal-body/hook protein C-terminal" evidence="9">
    <location>
        <begin position="615"/>
        <end position="653"/>
    </location>
</feature>
<dbReference type="AlphaFoldDB" id="A0A501X355"/>
<dbReference type="NCBIfam" id="TIGR02492">
    <property type="entry name" value="flgK_ends"/>
    <property type="match status" value="1"/>
</dbReference>
<evidence type="ECO:0000256" key="2">
    <source>
        <dbReference type="ARBA" id="ARBA00004613"/>
    </source>
</evidence>
<evidence type="ECO:0000313" key="12">
    <source>
        <dbReference type="Proteomes" id="UP000315901"/>
    </source>
</evidence>
<dbReference type="GO" id="GO:0009424">
    <property type="term" value="C:bacterial-type flagellum hook"/>
    <property type="evidence" value="ECO:0007669"/>
    <property type="project" value="InterPro"/>
</dbReference>
<proteinExistence type="inferred from homology"/>
<protein>
    <recommendedName>
        <fullName evidence="4">Flagellar hook-associated protein 1</fullName>
    </recommendedName>
</protein>
<dbReference type="PANTHER" id="PTHR30033">
    <property type="entry name" value="FLAGELLAR HOOK-ASSOCIATED PROTEIN 1"/>
    <property type="match status" value="1"/>
</dbReference>
<comment type="similarity">
    <text evidence="3">Belongs to the flagella basal body rod proteins family.</text>
</comment>
<keyword evidence="6" id="KW-0975">Bacterial flagellum</keyword>